<dbReference type="PANTHER" id="PTHR38011">
    <property type="entry name" value="DIHYDROFOLATE REDUCTASE FAMILY PROTEIN (AFU_ORTHOLOGUE AFUA_8G06820)"/>
    <property type="match status" value="1"/>
</dbReference>
<dbReference type="GO" id="GO:0009231">
    <property type="term" value="P:riboflavin biosynthetic process"/>
    <property type="evidence" value="ECO:0007669"/>
    <property type="project" value="InterPro"/>
</dbReference>
<evidence type="ECO:0000313" key="3">
    <source>
        <dbReference type="Proteomes" id="UP000592181"/>
    </source>
</evidence>
<gene>
    <name evidence="2" type="ORF">BJY28_002459</name>
</gene>
<proteinExistence type="predicted"/>
<name>A0A852X916_9MICO</name>
<feature type="domain" description="Bacterial bifunctional deaminase-reductase C-terminal" evidence="1">
    <location>
        <begin position="2"/>
        <end position="171"/>
    </location>
</feature>
<protein>
    <submittedName>
        <fullName evidence="2">Dihydrofolate reductase</fullName>
    </submittedName>
</protein>
<evidence type="ECO:0000313" key="2">
    <source>
        <dbReference type="EMBL" id="NYG37990.1"/>
    </source>
</evidence>
<dbReference type="AlphaFoldDB" id="A0A852X916"/>
<dbReference type="Gene3D" id="3.40.430.10">
    <property type="entry name" value="Dihydrofolate Reductase, subunit A"/>
    <property type="match status" value="1"/>
</dbReference>
<dbReference type="InterPro" id="IPR002734">
    <property type="entry name" value="RibDG_C"/>
</dbReference>
<reference evidence="2 3" key="1">
    <citation type="submission" date="2020-07" db="EMBL/GenBank/DDBJ databases">
        <title>Sequencing the genomes of 1000 actinobacteria strains.</title>
        <authorList>
            <person name="Klenk H.-P."/>
        </authorList>
    </citation>
    <scope>NUCLEOTIDE SEQUENCE [LARGE SCALE GENOMIC DNA]</scope>
    <source>
        <strain evidence="2 3">DSM 24723</strain>
    </source>
</reference>
<evidence type="ECO:0000259" key="1">
    <source>
        <dbReference type="Pfam" id="PF01872"/>
    </source>
</evidence>
<dbReference type="Pfam" id="PF01872">
    <property type="entry name" value="RibD_C"/>
    <property type="match status" value="1"/>
</dbReference>
<dbReference type="RefSeq" id="WP_179463257.1">
    <property type="nucleotide sequence ID" value="NZ_JACBZX010000001.1"/>
</dbReference>
<accession>A0A852X916</accession>
<organism evidence="2 3">
    <name type="scientific">Janibacter alkaliphilus</name>
    <dbReference type="NCBI Taxonomy" id="1069963"/>
    <lineage>
        <taxon>Bacteria</taxon>
        <taxon>Bacillati</taxon>
        <taxon>Actinomycetota</taxon>
        <taxon>Actinomycetes</taxon>
        <taxon>Micrococcales</taxon>
        <taxon>Intrasporangiaceae</taxon>
        <taxon>Janibacter</taxon>
    </lineage>
</organism>
<comment type="caution">
    <text evidence="2">The sequence shown here is derived from an EMBL/GenBank/DDBJ whole genome shotgun (WGS) entry which is preliminary data.</text>
</comment>
<dbReference type="GO" id="GO:0008703">
    <property type="term" value="F:5-amino-6-(5-phosphoribosylamino)uracil reductase activity"/>
    <property type="evidence" value="ECO:0007669"/>
    <property type="project" value="InterPro"/>
</dbReference>
<dbReference type="Proteomes" id="UP000592181">
    <property type="component" value="Unassembled WGS sequence"/>
</dbReference>
<sequence length="181" mass="20080">MKIVITQNITLDGRIEMLDDWFDPATETPDLTEETRRQTEGEELLLLGRQTFTDFRGYWPHQSGETADMVNGAAKGVITSTLTDPEWDTATILGDDPVAVARELREQPGGHACVTGSIQVSHALTRADLVDEYRLFVYPAWQGRGRSLFPEGEAPPQLEQVRHVAFSGGVTFLALRPSSRP</sequence>
<dbReference type="InterPro" id="IPR050765">
    <property type="entry name" value="Riboflavin_Biosynth_HTPR"/>
</dbReference>
<keyword evidence="3" id="KW-1185">Reference proteome</keyword>
<dbReference type="InterPro" id="IPR024072">
    <property type="entry name" value="DHFR-like_dom_sf"/>
</dbReference>
<dbReference type="EMBL" id="JACBZX010000001">
    <property type="protein sequence ID" value="NYG37990.1"/>
    <property type="molecule type" value="Genomic_DNA"/>
</dbReference>
<dbReference type="SUPFAM" id="SSF53597">
    <property type="entry name" value="Dihydrofolate reductase-like"/>
    <property type="match status" value="1"/>
</dbReference>
<dbReference type="PANTHER" id="PTHR38011:SF2">
    <property type="entry name" value="BIFUNCTIONAL DEAMINASE-REDUCTASE DOMAIN PROTEIN"/>
    <property type="match status" value="1"/>
</dbReference>